<dbReference type="GO" id="GO:0050380">
    <property type="term" value="F:undecaprenyl-diphosphatase activity"/>
    <property type="evidence" value="ECO:0007669"/>
    <property type="project" value="UniProtKB-EC"/>
</dbReference>
<keyword evidence="1" id="KW-0472">Membrane</keyword>
<evidence type="ECO:0000256" key="1">
    <source>
        <dbReference type="SAM" id="Phobius"/>
    </source>
</evidence>
<feature type="transmembrane region" description="Helical" evidence="1">
    <location>
        <begin position="164"/>
        <end position="186"/>
    </location>
</feature>
<feature type="transmembrane region" description="Helical" evidence="1">
    <location>
        <begin position="134"/>
        <end position="152"/>
    </location>
</feature>
<feature type="transmembrane region" description="Helical" evidence="1">
    <location>
        <begin position="192"/>
        <end position="210"/>
    </location>
</feature>
<sequence length="253" mass="26054">MNAEEQRHESHVLLPDRLRTHALVTVALCAGVVVALGVLLHGGSEPDRVDDLVSRLLRGSVVDNNPLLGWVARMADPVPFAMVVGGLTLGGLLSGNPRMAQLSLVGPIAAVLLTELVVKPVVGRTLGGSLAFPSGHTSATASVCAVVAVLLLDTSRRYPRVLRVLLLCGVLAQCATMALALVATHQHYATDIGGGFALALASVLGAALVIDKLNARRRGGPPRGGGAPPVLVARGSLQALQDHGGTRVMRTAA</sequence>
<dbReference type="InterPro" id="IPR036938">
    <property type="entry name" value="PAP2/HPO_sf"/>
</dbReference>
<keyword evidence="3" id="KW-0378">Hydrolase</keyword>
<dbReference type="EMBL" id="JACJID010000010">
    <property type="protein sequence ID" value="MBA8932077.1"/>
    <property type="molecule type" value="Genomic_DNA"/>
</dbReference>
<organism evidence="3 4">
    <name type="scientific">Kutzneria viridogrisea</name>
    <dbReference type="NCBI Taxonomy" id="47990"/>
    <lineage>
        <taxon>Bacteria</taxon>
        <taxon>Bacillati</taxon>
        <taxon>Actinomycetota</taxon>
        <taxon>Actinomycetes</taxon>
        <taxon>Pseudonocardiales</taxon>
        <taxon>Pseudonocardiaceae</taxon>
        <taxon>Kutzneria</taxon>
    </lineage>
</organism>
<proteinExistence type="predicted"/>
<comment type="caution">
    <text evidence="3">The sequence shown here is derived from an EMBL/GenBank/DDBJ whole genome shotgun (WGS) entry which is preliminary data.</text>
</comment>
<keyword evidence="1" id="KW-1133">Transmembrane helix</keyword>
<reference evidence="3 4" key="1">
    <citation type="submission" date="2020-08" db="EMBL/GenBank/DDBJ databases">
        <title>Genomic Encyclopedia of Archaeal and Bacterial Type Strains, Phase II (KMG-II): from individual species to whole genera.</title>
        <authorList>
            <person name="Goeker M."/>
        </authorList>
    </citation>
    <scope>NUCLEOTIDE SEQUENCE [LARGE SCALE GENOMIC DNA]</scope>
    <source>
        <strain evidence="3 4">DSM 43850</strain>
    </source>
</reference>
<dbReference type="Gene3D" id="1.20.144.10">
    <property type="entry name" value="Phosphatidic acid phosphatase type 2/haloperoxidase"/>
    <property type="match status" value="1"/>
</dbReference>
<gene>
    <name evidence="3" type="ORF">BC739_009336</name>
</gene>
<keyword evidence="4" id="KW-1185">Reference proteome</keyword>
<dbReference type="EC" id="3.6.1.27" evidence="3"/>
<dbReference type="InterPro" id="IPR000326">
    <property type="entry name" value="PAP2/HPO"/>
</dbReference>
<feature type="transmembrane region" description="Helical" evidence="1">
    <location>
        <begin position="78"/>
        <end position="95"/>
    </location>
</feature>
<feature type="domain" description="Phosphatidic acid phosphatase type 2/haloperoxidase" evidence="2">
    <location>
        <begin position="130"/>
        <end position="212"/>
    </location>
</feature>
<name>A0ABR6BZP9_9PSEU</name>
<feature type="transmembrane region" description="Helical" evidence="1">
    <location>
        <begin position="21"/>
        <end position="40"/>
    </location>
</feature>
<dbReference type="Proteomes" id="UP000517916">
    <property type="component" value="Unassembled WGS sequence"/>
</dbReference>
<keyword evidence="1" id="KW-0812">Transmembrane</keyword>
<dbReference type="SUPFAM" id="SSF48317">
    <property type="entry name" value="Acid phosphatase/Vanadium-dependent haloperoxidase"/>
    <property type="match status" value="1"/>
</dbReference>
<dbReference type="Pfam" id="PF01569">
    <property type="entry name" value="PAP2"/>
    <property type="match status" value="1"/>
</dbReference>
<evidence type="ECO:0000313" key="3">
    <source>
        <dbReference type="EMBL" id="MBA8932077.1"/>
    </source>
</evidence>
<protein>
    <submittedName>
        <fullName evidence="3">Undecaprenyl-diphosphatase</fullName>
        <ecNumber evidence="3">3.6.1.27</ecNumber>
    </submittedName>
</protein>
<evidence type="ECO:0000313" key="4">
    <source>
        <dbReference type="Proteomes" id="UP000517916"/>
    </source>
</evidence>
<feature type="transmembrane region" description="Helical" evidence="1">
    <location>
        <begin position="102"/>
        <end position="122"/>
    </location>
</feature>
<dbReference type="RefSeq" id="WP_148309504.1">
    <property type="nucleotide sequence ID" value="NZ_JACJID010000010.1"/>
</dbReference>
<accession>A0ABR6BZP9</accession>
<evidence type="ECO:0000259" key="2">
    <source>
        <dbReference type="Pfam" id="PF01569"/>
    </source>
</evidence>